<dbReference type="Pfam" id="PF01852">
    <property type="entry name" value="START"/>
    <property type="match status" value="1"/>
</dbReference>
<evidence type="ECO:0000259" key="13">
    <source>
        <dbReference type="PROSITE" id="PS50071"/>
    </source>
</evidence>
<evidence type="ECO:0000256" key="9">
    <source>
        <dbReference type="PROSITE-ProRule" id="PRU00108"/>
    </source>
</evidence>
<dbReference type="Gene3D" id="3.30.530.20">
    <property type="match status" value="1"/>
</dbReference>
<dbReference type="SMR" id="A0A1S3X6P6"/>
<evidence type="ECO:0000256" key="8">
    <source>
        <dbReference type="ARBA" id="ARBA00023242"/>
    </source>
</evidence>
<dbReference type="GO" id="GO:0005634">
    <property type="term" value="C:nucleus"/>
    <property type="evidence" value="ECO:0007669"/>
    <property type="project" value="UniProtKB-SubCell"/>
</dbReference>
<dbReference type="FunFam" id="1.10.10.60:FF:000229">
    <property type="entry name" value="Homeobox-leucine zipper protein HDG1"/>
    <property type="match status" value="1"/>
</dbReference>
<organism evidence="15">
    <name type="scientific">Nicotiana tabacum</name>
    <name type="common">Common tobacco</name>
    <dbReference type="NCBI Taxonomy" id="4097"/>
    <lineage>
        <taxon>Eukaryota</taxon>
        <taxon>Viridiplantae</taxon>
        <taxon>Streptophyta</taxon>
        <taxon>Embryophyta</taxon>
        <taxon>Tracheophyta</taxon>
        <taxon>Spermatophyta</taxon>
        <taxon>Magnoliopsida</taxon>
        <taxon>eudicotyledons</taxon>
        <taxon>Gunneridae</taxon>
        <taxon>Pentapetalae</taxon>
        <taxon>asterids</taxon>
        <taxon>lamiids</taxon>
        <taxon>Solanales</taxon>
        <taxon>Solanaceae</taxon>
        <taxon>Nicotianoideae</taxon>
        <taxon>Nicotianeae</taxon>
        <taxon>Nicotiana</taxon>
    </lineage>
</organism>
<evidence type="ECO:0000256" key="12">
    <source>
        <dbReference type="SAM" id="MobiDB-lite"/>
    </source>
</evidence>
<dbReference type="InterPro" id="IPR009057">
    <property type="entry name" value="Homeodomain-like_sf"/>
</dbReference>
<dbReference type="PROSITE" id="PS00027">
    <property type="entry name" value="HOMEOBOX_1"/>
    <property type="match status" value="1"/>
</dbReference>
<protein>
    <submittedName>
        <fullName evidence="15">Homeobox-leucine zipper protein ROC8-like</fullName>
    </submittedName>
</protein>
<feature type="domain" description="START" evidence="14">
    <location>
        <begin position="228"/>
        <end position="462"/>
    </location>
</feature>
<gene>
    <name evidence="15" type="primary">LOC107761883</name>
</gene>
<dbReference type="InterPro" id="IPR042160">
    <property type="entry name" value="HD-Zip_IV"/>
</dbReference>
<feature type="compositionally biased region" description="Polar residues" evidence="12">
    <location>
        <begin position="1"/>
        <end position="11"/>
    </location>
</feature>
<dbReference type="CDD" id="cd00086">
    <property type="entry name" value="homeodomain"/>
    <property type="match status" value="1"/>
</dbReference>
<dbReference type="Pfam" id="PF00046">
    <property type="entry name" value="Homeodomain"/>
    <property type="match status" value="1"/>
</dbReference>
<dbReference type="SUPFAM" id="SSF55961">
    <property type="entry name" value="Bet v1-like"/>
    <property type="match status" value="2"/>
</dbReference>
<feature type="region of interest" description="Disordered" evidence="12">
    <location>
        <begin position="191"/>
        <end position="220"/>
    </location>
</feature>
<dbReference type="AlphaFoldDB" id="A0A1S3X6P6"/>
<dbReference type="CDD" id="cd08875">
    <property type="entry name" value="START_ArGLABRA2_like"/>
    <property type="match status" value="1"/>
</dbReference>
<reference evidence="15" key="1">
    <citation type="submission" date="2025-08" db="UniProtKB">
        <authorList>
            <consortium name="RefSeq"/>
        </authorList>
    </citation>
    <scope>IDENTIFICATION</scope>
</reference>
<feature type="compositionally biased region" description="Pro residues" evidence="12">
    <location>
        <begin position="206"/>
        <end position="218"/>
    </location>
</feature>
<evidence type="ECO:0000259" key="14">
    <source>
        <dbReference type="PROSITE" id="PS50848"/>
    </source>
</evidence>
<dbReference type="InterPro" id="IPR002913">
    <property type="entry name" value="START_lipid-bd_dom"/>
</dbReference>
<comment type="similarity">
    <text evidence="2">Belongs to the HD-ZIP homeobox family. Class IV subfamily.</text>
</comment>
<evidence type="ECO:0000256" key="1">
    <source>
        <dbReference type="ARBA" id="ARBA00004123"/>
    </source>
</evidence>
<dbReference type="InterPro" id="IPR001356">
    <property type="entry name" value="HD"/>
</dbReference>
<dbReference type="InterPro" id="IPR023393">
    <property type="entry name" value="START-like_dom_sf"/>
</dbReference>
<evidence type="ECO:0000256" key="11">
    <source>
        <dbReference type="SAM" id="Coils"/>
    </source>
</evidence>
<name>A0A1S3X6P6_TOBAC</name>
<dbReference type="GO" id="GO:0008289">
    <property type="term" value="F:lipid binding"/>
    <property type="evidence" value="ECO:0007669"/>
    <property type="project" value="InterPro"/>
</dbReference>
<keyword evidence="6 9" id="KW-0371">Homeobox</keyword>
<dbReference type="RefSeq" id="XP_016435660.1">
    <property type="nucleotide sequence ID" value="XM_016580174.1"/>
</dbReference>
<dbReference type="SUPFAM" id="SSF46689">
    <property type="entry name" value="Homeodomain-like"/>
    <property type="match status" value="1"/>
</dbReference>
<dbReference type="PROSITE" id="PS50848">
    <property type="entry name" value="START"/>
    <property type="match status" value="1"/>
</dbReference>
<dbReference type="PROSITE" id="PS50071">
    <property type="entry name" value="HOMEOBOX_2"/>
    <property type="match status" value="1"/>
</dbReference>
<evidence type="ECO:0000256" key="3">
    <source>
        <dbReference type="ARBA" id="ARBA00023015"/>
    </source>
</evidence>
<feature type="region of interest" description="Disordered" evidence="12">
    <location>
        <begin position="1"/>
        <end position="26"/>
    </location>
</feature>
<feature type="compositionally biased region" description="Basic residues" evidence="12">
    <location>
        <begin position="15"/>
        <end position="26"/>
    </location>
</feature>
<feature type="coiled-coil region" evidence="11">
    <location>
        <begin position="121"/>
        <end position="148"/>
    </location>
</feature>
<dbReference type="OMA" id="DTWVIAD"/>
<keyword evidence="4 11" id="KW-0175">Coiled coil</keyword>
<dbReference type="InterPro" id="IPR057993">
    <property type="entry name" value="HD-Zip_IV_C"/>
</dbReference>
<dbReference type="InterPro" id="IPR017970">
    <property type="entry name" value="Homeobox_CS"/>
</dbReference>
<evidence type="ECO:0000256" key="10">
    <source>
        <dbReference type="RuleBase" id="RU000682"/>
    </source>
</evidence>
<keyword evidence="5 9" id="KW-0238">DNA-binding</keyword>
<dbReference type="GO" id="GO:0003677">
    <property type="term" value="F:DNA binding"/>
    <property type="evidence" value="ECO:0007669"/>
    <property type="project" value="UniProtKB-UniRule"/>
</dbReference>
<feature type="compositionally biased region" description="Polar residues" evidence="12">
    <location>
        <begin position="191"/>
        <end position="204"/>
    </location>
</feature>
<feature type="DNA-binding region" description="Homeobox" evidence="9">
    <location>
        <begin position="21"/>
        <end position="80"/>
    </location>
</feature>
<keyword evidence="8 9" id="KW-0539">Nucleus</keyword>
<comment type="subcellular location">
    <subcellularLocation>
        <location evidence="1 9 10">Nucleus</location>
    </subcellularLocation>
</comment>
<dbReference type="PANTHER" id="PTHR45654">
    <property type="entry name" value="HOMEOBOX-LEUCINE ZIPPER PROTEIN MERISTEM L1"/>
    <property type="match status" value="1"/>
</dbReference>
<accession>A0A1S3X6P6</accession>
<sequence>MADSGNEQIGESSSSRKRSRRQKLCNRHSVEQIQQLETYFKECPHPDENQRRKLSREIGLDPKQIKFWFQNKRTQTKALSERADNNILRTENERFHCENMAMREALKNIICPHCDGPPPGEEERKRNLEKMKMANQRLRDEHERISNLISSFVGRSFAMTSQLAPQNTVGSLSSSSDESLVSQNIVGSPIENQLNNVRGNSTANIPPRPLPSPPPPPSIIQENEEIRVDREKSLIFGSVISATDEIVELLQMNEPIWIKSQIDGRYFIYRDSYEKIYPKPNQPYKSSAARIESSKESGVVTMTAIELIQIFLDPVRYMNMFPTIVTKARTIEVVDTENFGGSVQLMYEKLHILSPLVGARDFFFIRCCRQLDPTTWTMVDVSYDNLREIQSGGPSQTWKFPSGCVIQDLGNGKSMVTWLEHVHVDDKTHTNRLYRDLVCGRQTFGAKRWIISLQRMSERHNFAMGANNHDLEGVIGALEGKQNVMQISQRMVKSFCEILSMGDRLDFPTSSEMTNSGVRVSFRKNEDISQPKGLIVTAATSLWLPLSFDTVFNFFKDDKTRPQWDVLTNGNAVGELAQIPTGFFPGNCISIIQPYVPKENNMLLLQETNIDPMGAFIIYAPIDLPTVTSIINGADTTQIPILPSGFIISPDGRLAADRDSNGISQTGSLLTVAFQILVSANNNNNNNNLISKQENMEAVANVHTLLSSTVQKIKVALDCAD</sequence>
<dbReference type="PANTHER" id="PTHR45654:SF9">
    <property type="entry name" value="HOMEOBOX-LEUCINE ZIPPER PROTEIN HDG10-RELATED"/>
    <property type="match status" value="1"/>
</dbReference>
<dbReference type="OrthoDB" id="1293172at2759"/>
<proteinExistence type="inferred from homology"/>
<dbReference type="SMART" id="SM00234">
    <property type="entry name" value="START"/>
    <property type="match status" value="1"/>
</dbReference>
<dbReference type="STRING" id="4097.A0A1S3X6P6"/>
<evidence type="ECO:0000256" key="4">
    <source>
        <dbReference type="ARBA" id="ARBA00023054"/>
    </source>
</evidence>
<evidence type="ECO:0000256" key="7">
    <source>
        <dbReference type="ARBA" id="ARBA00023163"/>
    </source>
</evidence>
<evidence type="ECO:0000256" key="2">
    <source>
        <dbReference type="ARBA" id="ARBA00006789"/>
    </source>
</evidence>
<evidence type="ECO:0000256" key="6">
    <source>
        <dbReference type="ARBA" id="ARBA00023155"/>
    </source>
</evidence>
<dbReference type="KEGG" id="nta:107761883"/>
<keyword evidence="7" id="KW-0804">Transcription</keyword>
<dbReference type="SMART" id="SM00389">
    <property type="entry name" value="HOX"/>
    <property type="match status" value="1"/>
</dbReference>
<keyword evidence="3" id="KW-0805">Transcription regulation</keyword>
<dbReference type="Pfam" id="PF25797">
    <property type="entry name" value="PDF2_C"/>
    <property type="match status" value="1"/>
</dbReference>
<dbReference type="Gene3D" id="1.10.10.60">
    <property type="entry name" value="Homeodomain-like"/>
    <property type="match status" value="1"/>
</dbReference>
<evidence type="ECO:0000313" key="15">
    <source>
        <dbReference type="RefSeq" id="XP_016435660.1"/>
    </source>
</evidence>
<feature type="domain" description="Homeobox" evidence="13">
    <location>
        <begin position="19"/>
        <end position="79"/>
    </location>
</feature>
<dbReference type="GO" id="GO:0000981">
    <property type="term" value="F:DNA-binding transcription factor activity, RNA polymerase II-specific"/>
    <property type="evidence" value="ECO:0007669"/>
    <property type="project" value="InterPro"/>
</dbReference>
<dbReference type="PaxDb" id="4097-A0A1S3X6P6"/>
<evidence type="ECO:0000256" key="5">
    <source>
        <dbReference type="ARBA" id="ARBA00023125"/>
    </source>
</evidence>